<dbReference type="GO" id="GO:0006139">
    <property type="term" value="P:nucleobase-containing compound metabolic process"/>
    <property type="evidence" value="ECO:0007669"/>
    <property type="project" value="UniProtKB-ARBA"/>
</dbReference>
<organism evidence="6">
    <name type="scientific">viral metagenome</name>
    <dbReference type="NCBI Taxonomy" id="1070528"/>
    <lineage>
        <taxon>unclassified sequences</taxon>
        <taxon>metagenomes</taxon>
        <taxon>organismal metagenomes</taxon>
    </lineage>
</organism>
<evidence type="ECO:0000256" key="2">
    <source>
        <dbReference type="ARBA" id="ARBA00022630"/>
    </source>
</evidence>
<accession>A0A6C0EWL3</accession>
<dbReference type="PROSITE" id="PS00394">
    <property type="entry name" value="DNA_PHOTOLYASES_1_1"/>
    <property type="match status" value="1"/>
</dbReference>
<dbReference type="AlphaFoldDB" id="A0A6C0EWL3"/>
<dbReference type="PROSITE" id="PS51645">
    <property type="entry name" value="PHR_CRY_ALPHA_BETA"/>
    <property type="match status" value="1"/>
</dbReference>
<dbReference type="EMBL" id="MN738946">
    <property type="protein sequence ID" value="QHT32699.1"/>
    <property type="molecule type" value="Genomic_DNA"/>
</dbReference>
<proteinExistence type="predicted"/>
<dbReference type="InterPro" id="IPR018394">
    <property type="entry name" value="DNA_photolyase_1_CS_C"/>
</dbReference>
<dbReference type="Gene3D" id="1.25.40.80">
    <property type="match status" value="1"/>
</dbReference>
<dbReference type="PANTHER" id="PTHR11455">
    <property type="entry name" value="CRYPTOCHROME"/>
    <property type="match status" value="1"/>
</dbReference>
<keyword evidence="2" id="KW-0285">Flavoprotein</keyword>
<dbReference type="InterPro" id="IPR005101">
    <property type="entry name" value="Cryptochr/Photolyase_FAD-bd"/>
</dbReference>
<dbReference type="InterPro" id="IPR002081">
    <property type="entry name" value="Cryptochrome/DNA_photolyase_1"/>
</dbReference>
<dbReference type="PANTHER" id="PTHR11455:SF9">
    <property type="entry name" value="CRYPTOCHROME CIRCADIAN CLOCK 5 ISOFORM X1"/>
    <property type="match status" value="1"/>
</dbReference>
<keyword evidence="3" id="KW-0274">FAD</keyword>
<dbReference type="Gene3D" id="3.40.50.620">
    <property type="entry name" value="HUPs"/>
    <property type="match status" value="1"/>
</dbReference>
<evidence type="ECO:0000256" key="3">
    <source>
        <dbReference type="ARBA" id="ARBA00022827"/>
    </source>
</evidence>
<dbReference type="Pfam" id="PF03441">
    <property type="entry name" value="FAD_binding_7"/>
    <property type="match status" value="1"/>
</dbReference>
<reference evidence="6" key="1">
    <citation type="journal article" date="2020" name="Nature">
        <title>Giant virus diversity and host interactions through global metagenomics.</title>
        <authorList>
            <person name="Schulz F."/>
            <person name="Roux S."/>
            <person name="Paez-Espino D."/>
            <person name="Jungbluth S."/>
            <person name="Walsh D.A."/>
            <person name="Denef V.J."/>
            <person name="McMahon K.D."/>
            <person name="Konstantinidis K.T."/>
            <person name="Eloe-Fadrosh E.A."/>
            <person name="Kyrpides N.C."/>
            <person name="Woyke T."/>
        </authorList>
    </citation>
    <scope>NUCLEOTIDE SEQUENCE</scope>
    <source>
        <strain evidence="6">GVMAG-M-3300009161-30</strain>
    </source>
</reference>
<dbReference type="InterPro" id="IPR036155">
    <property type="entry name" value="Crypto/Photolyase_N_sf"/>
</dbReference>
<dbReference type="InterPro" id="IPR014729">
    <property type="entry name" value="Rossmann-like_a/b/a_fold"/>
</dbReference>
<dbReference type="PROSITE" id="PS00691">
    <property type="entry name" value="DNA_PHOTOLYASES_1_2"/>
    <property type="match status" value="1"/>
</dbReference>
<dbReference type="Pfam" id="PF00875">
    <property type="entry name" value="DNA_photolyase"/>
    <property type="match status" value="1"/>
</dbReference>
<evidence type="ECO:0000256" key="1">
    <source>
        <dbReference type="ARBA" id="ARBA00001974"/>
    </source>
</evidence>
<keyword evidence="4" id="KW-0157">Chromophore</keyword>
<protein>
    <recommendedName>
        <fullName evidence="5">Photolyase/cryptochrome alpha/beta domain-containing protein</fullName>
    </recommendedName>
</protein>
<dbReference type="GO" id="GO:0003904">
    <property type="term" value="F:deoxyribodipyrimidine photo-lyase activity"/>
    <property type="evidence" value="ECO:0007669"/>
    <property type="project" value="TreeGrafter"/>
</dbReference>
<dbReference type="GO" id="GO:0071949">
    <property type="term" value="F:FAD binding"/>
    <property type="evidence" value="ECO:0007669"/>
    <property type="project" value="TreeGrafter"/>
</dbReference>
<comment type="cofactor">
    <cofactor evidence="1">
        <name>FAD</name>
        <dbReference type="ChEBI" id="CHEBI:57692"/>
    </cofactor>
</comment>
<evidence type="ECO:0000313" key="6">
    <source>
        <dbReference type="EMBL" id="QHT32699.1"/>
    </source>
</evidence>
<dbReference type="SUPFAM" id="SSF52425">
    <property type="entry name" value="Cryptochrome/photolyase, N-terminal domain"/>
    <property type="match status" value="1"/>
</dbReference>
<dbReference type="PRINTS" id="PR00147">
    <property type="entry name" value="DNAPHOTLYASE"/>
</dbReference>
<name>A0A6C0EWL3_9ZZZZ</name>
<dbReference type="GO" id="GO:0006950">
    <property type="term" value="P:response to stress"/>
    <property type="evidence" value="ECO:0007669"/>
    <property type="project" value="UniProtKB-ARBA"/>
</dbReference>
<feature type="domain" description="Photolyase/cryptochrome alpha/beta" evidence="5">
    <location>
        <begin position="8"/>
        <end position="139"/>
    </location>
</feature>
<evidence type="ECO:0000259" key="5">
    <source>
        <dbReference type="PROSITE" id="PS51645"/>
    </source>
</evidence>
<sequence length="463" mass="54584">MSNNRTFENGLFIFRRDFRIIDNNALLLINSKCKNVYTIFIFTPEQVSNSNKFKSDDAVQFMIESLDNLSREISNNGGKLYLFYGHNNKVIQDSIKAFNIDYVCFNADYTPYALERDAKIMELCNKEEIVCEYAHDYYLHVPGSILNHSGEPYQKFTPYYETAMKIHVESPSTYKKIHFQQKRVQNTISLRDAFSRFTKENDNILVHGGRTMAIQCLKTAVKMQKHYSKTHNELFKPTTQLSAYIKFGCISIREVFKAFRNNRDLIRQLYWRDFYMNILYAFPSVLGKPLKPAYSKIKWHNNTKWFNAWTTGQTGFPVVDACMRQLNETGYMHNRGRLIVSSFLIKTLLINWQHGEKYFANKLVDYDPASNNGNWQWTAGSGADSQPYFRVFNPWSQSKEYDPDALYIKKWVPELADVQPKVIHKWYDYCNDNEYKNIKYNAPICDYVIQKEAALKMYREIYK</sequence>
<dbReference type="SUPFAM" id="SSF48173">
    <property type="entry name" value="Cryptochrome/photolyase FAD-binding domain"/>
    <property type="match status" value="1"/>
</dbReference>
<dbReference type="InterPro" id="IPR036134">
    <property type="entry name" value="Crypto/Photolyase_FAD-like_sf"/>
</dbReference>
<dbReference type="Gene3D" id="1.10.579.10">
    <property type="entry name" value="DNA Cyclobutane Dipyrimidine Photolyase, subunit A, domain 3"/>
    <property type="match status" value="1"/>
</dbReference>
<dbReference type="GO" id="GO:0003677">
    <property type="term" value="F:DNA binding"/>
    <property type="evidence" value="ECO:0007669"/>
    <property type="project" value="TreeGrafter"/>
</dbReference>
<evidence type="ECO:0000256" key="4">
    <source>
        <dbReference type="ARBA" id="ARBA00022991"/>
    </source>
</evidence>
<dbReference type="InterPro" id="IPR006050">
    <property type="entry name" value="DNA_photolyase_N"/>
</dbReference>